<organism evidence="1 2">
    <name type="scientific">Torulaspora globosa</name>
    <dbReference type="NCBI Taxonomy" id="48254"/>
    <lineage>
        <taxon>Eukaryota</taxon>
        <taxon>Fungi</taxon>
        <taxon>Dikarya</taxon>
        <taxon>Ascomycota</taxon>
        <taxon>Saccharomycotina</taxon>
        <taxon>Saccharomycetes</taxon>
        <taxon>Saccharomycetales</taxon>
        <taxon>Saccharomycetaceae</taxon>
        <taxon>Torulaspora</taxon>
    </lineage>
</organism>
<name>A0A7H9HP88_9SACH</name>
<dbReference type="Proteomes" id="UP000510647">
    <property type="component" value="Chromosome 2"/>
</dbReference>
<gene>
    <name evidence="1" type="ORF">HG537_0B04240</name>
</gene>
<dbReference type="Pfam" id="PF05518">
    <property type="entry name" value="Totivirus_coat"/>
    <property type="match status" value="1"/>
</dbReference>
<dbReference type="InterPro" id="IPR008871">
    <property type="entry name" value="Totivirus_coat"/>
</dbReference>
<keyword evidence="2" id="KW-1185">Reference proteome</keyword>
<accession>A0A7H9HP88</accession>
<reference evidence="1 2" key="1">
    <citation type="submission" date="2020-06" db="EMBL/GenBank/DDBJ databases">
        <title>The yeast mating-type switching endonuclease HO is a domesticated member of an unorthodox homing genetic element family.</title>
        <authorList>
            <person name="Coughlan A.Y."/>
            <person name="Lombardi L."/>
            <person name="Braun-Galleani S."/>
            <person name="Martos A.R."/>
            <person name="Galeote V."/>
            <person name="Bigey F."/>
            <person name="Dequin S."/>
            <person name="Byrne K.P."/>
            <person name="Wolfe K.H."/>
        </authorList>
    </citation>
    <scope>NUCLEOTIDE SEQUENCE [LARGE SCALE GENOMIC DNA]</scope>
    <source>
        <strain evidence="1 2">CBS2947</strain>
    </source>
</reference>
<sequence length="556" mass="59842">MSIKDAGGGVDMSVNTTREPMDLTGIVEQLAAAVAFYSWTGHLDTSIICGSEPVNIEALGDVAPSTSQVFIPRIVDTVMTFDVFSVIAAAANAYGTTVMTDIFDNSNFEDVFDAHAAAACVDAINLIAGNYQVIGADSVVVYAVIRGVHRIVSVIGHTDEDGIMQDVLRCSGFNAPYGVIHSGTGNVVTLPRLVSLTQNAATNWVDSVALISAASVAHCDPCNVYNGSVYPTLITSGCNPEDCTPVLGPGTSDDSREITSKLYQDFARFAETWAGALGKIFGMSGSRTAPVVNHLINCSRLLAGQNIRHARYRSVAPFYWIEPTSLLPANAFGTTAEAEGFASLVTPGQEMTRPGFERIKKAGDMGSVIVYDVVMRSARTAALLTHLTRDSKDGLADMTVWEADPTYFANVGASPDAGRTLYDRMLAREGFDSWMWTRGQCPIPAPSEFLNLEGTMRVAVVHFVFNEDDLLYEYTHVPLPQLFENTTVTFNVSRPGGISPAKPNKWISRVARARTNGTVALEQARRNVDPALASEILDLPIKFTIPRGAFDLEGDS</sequence>
<evidence type="ECO:0000313" key="1">
    <source>
        <dbReference type="EMBL" id="QLQ79076.1"/>
    </source>
</evidence>
<dbReference type="OrthoDB" id="10657912at2759"/>
<evidence type="ECO:0008006" key="3">
    <source>
        <dbReference type="Google" id="ProtNLM"/>
    </source>
</evidence>
<proteinExistence type="predicted"/>
<protein>
    <recommendedName>
        <fullName evidence="3">Capsid protein</fullName>
    </recommendedName>
</protein>
<dbReference type="EMBL" id="CP059268">
    <property type="protein sequence ID" value="QLQ79076.1"/>
    <property type="molecule type" value="Genomic_DNA"/>
</dbReference>
<dbReference type="AlphaFoldDB" id="A0A7H9HP88"/>
<evidence type="ECO:0000313" key="2">
    <source>
        <dbReference type="Proteomes" id="UP000510647"/>
    </source>
</evidence>